<protein>
    <submittedName>
        <fullName evidence="1">Uncharacterized protein</fullName>
    </submittedName>
</protein>
<accession>E0S439</accession>
<gene>
    <name evidence="1" type="ordered locus">bpr_II234</name>
</gene>
<evidence type="ECO:0000313" key="1">
    <source>
        <dbReference type="EMBL" id="ADL36171.1"/>
    </source>
</evidence>
<organism evidence="1 2">
    <name type="scientific">Butyrivibrio proteoclasticus (strain ATCC 51982 / DSM 14932 / B316)</name>
    <name type="common">Clostridium proteoclasticum</name>
    <dbReference type="NCBI Taxonomy" id="515622"/>
    <lineage>
        <taxon>Bacteria</taxon>
        <taxon>Bacillati</taxon>
        <taxon>Bacillota</taxon>
        <taxon>Clostridia</taxon>
        <taxon>Lachnospirales</taxon>
        <taxon>Lachnospiraceae</taxon>
        <taxon>Butyrivibrio</taxon>
    </lineage>
</organism>
<name>E0S439_BUTPB</name>
<keyword evidence="2" id="KW-1185">Reference proteome</keyword>
<dbReference type="HOGENOM" id="CLU_760073_0_0_9"/>
<dbReference type="AlphaFoldDB" id="E0S439"/>
<sequence length="364" mass="41459">MRINVAKIGMEVVDKLENIAYRIEATDEATNTEVTRAEATEILDEDDDREPKKITITNGNDRTFRVIHWVEDTALHTAAVVDGVLRVDNKDVVMGSGITVKTVLKTFPGTVVFTAETEDEKKWDAVYEYCPSRDKMTRLGFIEKQVEVLEDTDTRVVYGFSFTKEIEVKEDDKTETKTVFDRAGLYVLTKGKFAYKNLVREAECDDYDEDDEYDEYEENDKNGNELAFSESFIGFDLSNIVIAQGDKYFYIPEKDEEKDVTYAVYKITNVARYENDVVMPDKLTNVTTNFTTETSLGRAVYSGNGFVKIGNFIVKSNELGGYIHLVDYVHDRDTFTYALANADRNVKEVVKKTTPDRGDIITVK</sequence>
<dbReference type="KEGG" id="bpb:bpr_II234"/>
<evidence type="ECO:0000313" key="2">
    <source>
        <dbReference type="Proteomes" id="UP000001299"/>
    </source>
</evidence>
<dbReference type="RefSeq" id="WP_013282820.1">
    <property type="nucleotide sequence ID" value="NC_014389.1"/>
</dbReference>
<proteinExistence type="predicted"/>
<dbReference type="EMBL" id="CP001812">
    <property type="protein sequence ID" value="ADL36171.1"/>
    <property type="molecule type" value="Genomic_DNA"/>
</dbReference>
<reference evidence="1 2" key="1">
    <citation type="journal article" date="2010" name="PLoS ONE">
        <title>The glycobiome of the rumen bacterium Butyrivibrio proteoclasticus B316(T) highlights adaptation to a polysaccharide-rich environment.</title>
        <authorList>
            <person name="Kelly W.J."/>
            <person name="Leahy S.C."/>
            <person name="Altermann E."/>
            <person name="Yeoman C.J."/>
            <person name="Dunne J.C."/>
            <person name="Kong Z."/>
            <person name="Pacheco D.M."/>
            <person name="Li D."/>
            <person name="Noel S.J."/>
            <person name="Moon C.D."/>
            <person name="Cookson A.L."/>
            <person name="Attwood G.T."/>
        </authorList>
    </citation>
    <scope>NUCLEOTIDE SEQUENCE [LARGE SCALE GENOMIC DNA]</scope>
    <source>
        <strain evidence="2">ATCC 51982 / DSM 14932 / B316</strain>
        <plasmid evidence="2">Plasmid pCY360</plasmid>
    </source>
</reference>
<geneLocation type="plasmid" evidence="1 2">
    <name>pCY360</name>
</geneLocation>
<keyword evidence="1" id="KW-0614">Plasmid</keyword>
<dbReference type="Proteomes" id="UP000001299">
    <property type="component" value="Plasmid pCY360"/>
</dbReference>